<evidence type="ECO:0000256" key="6">
    <source>
        <dbReference type="ARBA" id="ARBA00023015"/>
    </source>
</evidence>
<keyword evidence="16" id="KW-1185">Reference proteome</keyword>
<dbReference type="GO" id="GO:0006338">
    <property type="term" value="P:chromatin remodeling"/>
    <property type="evidence" value="ECO:0000318"/>
    <property type="project" value="GO_Central"/>
</dbReference>
<dbReference type="Gene3D" id="1.20.920.10">
    <property type="entry name" value="Bromodomain-like"/>
    <property type="match status" value="1"/>
</dbReference>
<dbReference type="PROSITE" id="PS50014">
    <property type="entry name" value="BROMODOMAIN_2"/>
    <property type="match status" value="1"/>
</dbReference>
<dbReference type="Pfam" id="PF00583">
    <property type="entry name" value="Acetyltransf_1"/>
    <property type="match status" value="1"/>
</dbReference>
<dbReference type="PROSITE" id="PS51186">
    <property type="entry name" value="GNAT"/>
    <property type="match status" value="1"/>
</dbReference>
<evidence type="ECO:0000256" key="3">
    <source>
        <dbReference type="ARBA" id="ARBA00013184"/>
    </source>
</evidence>
<organism evidence="15 16">
    <name type="scientific">Trichomonas vaginalis (strain ATCC PRA-98 / G3)</name>
    <dbReference type="NCBI Taxonomy" id="412133"/>
    <lineage>
        <taxon>Eukaryota</taxon>
        <taxon>Metamonada</taxon>
        <taxon>Parabasalia</taxon>
        <taxon>Trichomonadida</taxon>
        <taxon>Trichomonadidae</taxon>
        <taxon>Trichomonas</taxon>
    </lineage>
</organism>
<accession>A2DQE6</accession>
<evidence type="ECO:0000256" key="1">
    <source>
        <dbReference type="ARBA" id="ARBA00004123"/>
    </source>
</evidence>
<keyword evidence="7 12" id="KW-0103">Bromodomain</keyword>
<feature type="domain" description="N-acetyltransferase" evidence="14">
    <location>
        <begin position="59"/>
        <end position="203"/>
    </location>
</feature>
<evidence type="ECO:0000256" key="11">
    <source>
        <dbReference type="ARBA" id="ARBA00023315"/>
    </source>
</evidence>
<keyword evidence="10" id="KW-0539">Nucleus</keyword>
<dbReference type="EMBL" id="DS113231">
    <property type="protein sequence ID" value="EAY17403.1"/>
    <property type="molecule type" value="Genomic_DNA"/>
</dbReference>
<dbReference type="EC" id="2.3.1.48" evidence="3"/>
<dbReference type="PRINTS" id="PR00503">
    <property type="entry name" value="BROMODOMAIN"/>
</dbReference>
<dbReference type="InterPro" id="IPR000182">
    <property type="entry name" value="GNAT_dom"/>
</dbReference>
<evidence type="ECO:0000313" key="15">
    <source>
        <dbReference type="EMBL" id="EAY17403.1"/>
    </source>
</evidence>
<evidence type="ECO:0000256" key="4">
    <source>
        <dbReference type="ARBA" id="ARBA00022679"/>
    </source>
</evidence>
<dbReference type="GO" id="GO:0005634">
    <property type="term" value="C:nucleus"/>
    <property type="evidence" value="ECO:0007669"/>
    <property type="project" value="UniProtKB-SubCell"/>
</dbReference>
<dbReference type="OrthoDB" id="1937912at2759"/>
<dbReference type="InterPro" id="IPR037800">
    <property type="entry name" value="GCN5"/>
</dbReference>
<comment type="subcellular location">
    <subcellularLocation>
        <location evidence="1">Nucleus</location>
    </subcellularLocation>
</comment>
<evidence type="ECO:0000256" key="5">
    <source>
        <dbReference type="ARBA" id="ARBA00022853"/>
    </source>
</evidence>
<feature type="domain" description="Bromo" evidence="13">
    <location>
        <begin position="296"/>
        <end position="368"/>
    </location>
</feature>
<evidence type="ECO:0000259" key="13">
    <source>
        <dbReference type="PROSITE" id="PS50014"/>
    </source>
</evidence>
<dbReference type="VEuPathDB" id="TrichDB:TVAGG3_1009810"/>
<evidence type="ECO:0000256" key="2">
    <source>
        <dbReference type="ARBA" id="ARBA00008607"/>
    </source>
</evidence>
<dbReference type="STRING" id="5722.A2DQE6"/>
<comment type="similarity">
    <text evidence="2">Belongs to the acetyltransferase family. GCN5 subfamily.</text>
</comment>
<dbReference type="SMART" id="SM00297">
    <property type="entry name" value="BROMO"/>
    <property type="match status" value="1"/>
</dbReference>
<dbReference type="eggNOG" id="KOG1472">
    <property type="taxonomic scope" value="Eukaryota"/>
</dbReference>
<dbReference type="GO" id="GO:0010484">
    <property type="term" value="F:histone H3 acetyltransferase activity"/>
    <property type="evidence" value="ECO:0000318"/>
    <property type="project" value="GO_Central"/>
</dbReference>
<keyword evidence="4" id="KW-0808">Transferase</keyword>
<dbReference type="CDD" id="cd04369">
    <property type="entry name" value="Bromodomain"/>
    <property type="match status" value="1"/>
</dbReference>
<reference evidence="15" key="2">
    <citation type="journal article" date="2007" name="Science">
        <title>Draft genome sequence of the sexually transmitted pathogen Trichomonas vaginalis.</title>
        <authorList>
            <person name="Carlton J.M."/>
            <person name="Hirt R.P."/>
            <person name="Silva J.C."/>
            <person name="Delcher A.L."/>
            <person name="Schatz M."/>
            <person name="Zhao Q."/>
            <person name="Wortman J.R."/>
            <person name="Bidwell S.L."/>
            <person name="Alsmark U.C.M."/>
            <person name="Besteiro S."/>
            <person name="Sicheritz-Ponten T."/>
            <person name="Noel C.J."/>
            <person name="Dacks J.B."/>
            <person name="Foster P.G."/>
            <person name="Simillion C."/>
            <person name="Van de Peer Y."/>
            <person name="Miranda-Saavedra D."/>
            <person name="Barton G.J."/>
            <person name="Westrop G.D."/>
            <person name="Mueller S."/>
            <person name="Dessi D."/>
            <person name="Fiori P.L."/>
            <person name="Ren Q."/>
            <person name="Paulsen I."/>
            <person name="Zhang H."/>
            <person name="Bastida-Corcuera F.D."/>
            <person name="Simoes-Barbosa A."/>
            <person name="Brown M.T."/>
            <person name="Hayes R.D."/>
            <person name="Mukherjee M."/>
            <person name="Okumura C.Y."/>
            <person name="Schneider R."/>
            <person name="Smith A.J."/>
            <person name="Vanacova S."/>
            <person name="Villalvazo M."/>
            <person name="Haas B.J."/>
            <person name="Pertea M."/>
            <person name="Feldblyum T.V."/>
            <person name="Utterback T.R."/>
            <person name="Shu C.L."/>
            <person name="Osoegawa K."/>
            <person name="de Jong P.J."/>
            <person name="Hrdy I."/>
            <person name="Horvathova L."/>
            <person name="Zubacova Z."/>
            <person name="Dolezal P."/>
            <person name="Malik S.B."/>
            <person name="Logsdon J.M. Jr."/>
            <person name="Henze K."/>
            <person name="Gupta A."/>
            <person name="Wang C.C."/>
            <person name="Dunne R.L."/>
            <person name="Upcroft J.A."/>
            <person name="Upcroft P."/>
            <person name="White O."/>
            <person name="Salzberg S.L."/>
            <person name="Tang P."/>
            <person name="Chiu C.-H."/>
            <person name="Lee Y.-S."/>
            <person name="Embley T.M."/>
            <person name="Coombs G.H."/>
            <person name="Mottram J.C."/>
            <person name="Tachezy J."/>
            <person name="Fraser-Liggett C.M."/>
            <person name="Johnson P.J."/>
        </authorList>
    </citation>
    <scope>NUCLEOTIDE SEQUENCE [LARGE SCALE GENOMIC DNA]</scope>
    <source>
        <strain evidence="15">G3</strain>
    </source>
</reference>
<evidence type="ECO:0000256" key="9">
    <source>
        <dbReference type="ARBA" id="ARBA00023163"/>
    </source>
</evidence>
<keyword evidence="6" id="KW-0805">Transcription regulation</keyword>
<protein>
    <recommendedName>
        <fullName evidence="3">histone acetyltransferase</fullName>
        <ecNumber evidence="3">2.3.1.48</ecNumber>
    </recommendedName>
</protein>
<dbReference type="PANTHER" id="PTHR45750">
    <property type="entry name" value="GH11602P"/>
    <property type="match status" value="1"/>
</dbReference>
<gene>
    <name evidence="15" type="ORF">TVAG_319980</name>
</gene>
<keyword evidence="9" id="KW-0804">Transcription</keyword>
<keyword evidence="11" id="KW-0012">Acyltransferase</keyword>
<reference evidence="15" key="1">
    <citation type="submission" date="2006-10" db="EMBL/GenBank/DDBJ databases">
        <authorList>
            <person name="Amadeo P."/>
            <person name="Zhao Q."/>
            <person name="Wortman J."/>
            <person name="Fraser-Liggett C."/>
            <person name="Carlton J."/>
        </authorList>
    </citation>
    <scope>NUCLEOTIDE SEQUENCE</scope>
    <source>
        <strain evidence="15">G3</strain>
    </source>
</reference>
<dbReference type="SMR" id="A2DQE6"/>
<dbReference type="AlphaFoldDB" id="A2DQE6"/>
<name>A2DQE6_TRIV3</name>
<dbReference type="PROSITE" id="PS00633">
    <property type="entry name" value="BROMODOMAIN_1"/>
    <property type="match status" value="1"/>
</dbReference>
<dbReference type="InterPro" id="IPR018359">
    <property type="entry name" value="Bromodomain_CS"/>
</dbReference>
<dbReference type="InterPro" id="IPR016181">
    <property type="entry name" value="Acyl_CoA_acyltransferase"/>
</dbReference>
<evidence type="ECO:0000313" key="16">
    <source>
        <dbReference type="Proteomes" id="UP000001542"/>
    </source>
</evidence>
<dbReference type="GO" id="GO:0045944">
    <property type="term" value="P:positive regulation of transcription by RNA polymerase II"/>
    <property type="evidence" value="ECO:0000318"/>
    <property type="project" value="GO_Central"/>
</dbReference>
<evidence type="ECO:0000256" key="12">
    <source>
        <dbReference type="PROSITE-ProRule" id="PRU00035"/>
    </source>
</evidence>
<evidence type="ECO:0000256" key="8">
    <source>
        <dbReference type="ARBA" id="ARBA00023159"/>
    </source>
</evidence>
<dbReference type="Proteomes" id="UP000001542">
    <property type="component" value="Unassembled WGS sequence"/>
</dbReference>
<dbReference type="PANTHER" id="PTHR45750:SF3">
    <property type="entry name" value="HISTONE ACETYLTRANSFERASE"/>
    <property type="match status" value="1"/>
</dbReference>
<sequence>MDENSECHARLSWFSRSPDVRQRVFHPGLRHPSRLNTKPKAWIRPPDQNPDIQLKLAHNRFTSHAQMLMQLSDAKNIFSRQLPNMGSAYIARLVFDVEAETVMVMHRGRVMGGICSRLFMKEEFVEIVFCAVDCTLQSRGYGRIAMNFLKDVLQTHELYDILTCADNEAVTYFKKQGFNSKEILIDPKRWVGCIKDYEGITLVHCHIAPDIDYSKMPQVIAKQISLLSKKTGIKVNQMPREFDFTWNGYPQRPTFISIPIPKLLKNAINAKPPEDYDKKMETFRAKCIKILQELKADKRFGLTFIRPVTEEIAPGYFAKIPKPMDFLTIEKRLAKFPDYYKSPYLLAKDIQLMCINCQRFNAPDTIFFKQANEAMSAFIELYNQEFPDYPLDAELSVLPPPPPPQKSSK</sequence>
<keyword evidence="5" id="KW-0156">Chromatin regulator</keyword>
<proteinExistence type="inferred from homology"/>
<keyword evidence="8" id="KW-0010">Activator</keyword>
<dbReference type="KEGG" id="tva:4775420"/>
<dbReference type="SUPFAM" id="SSF47370">
    <property type="entry name" value="Bromodomain"/>
    <property type="match status" value="1"/>
</dbReference>
<evidence type="ECO:0000259" key="14">
    <source>
        <dbReference type="PROSITE" id="PS51186"/>
    </source>
</evidence>
<dbReference type="InterPro" id="IPR036427">
    <property type="entry name" value="Bromodomain-like_sf"/>
</dbReference>
<dbReference type="RefSeq" id="XP_001330772.1">
    <property type="nucleotide sequence ID" value="XM_001330736.1"/>
</dbReference>
<dbReference type="VEuPathDB" id="TrichDB:TVAG_319980"/>
<dbReference type="SUPFAM" id="SSF55729">
    <property type="entry name" value="Acyl-CoA N-acyltransferases (Nat)"/>
    <property type="match status" value="1"/>
</dbReference>
<dbReference type="Gene3D" id="3.40.630.30">
    <property type="match status" value="1"/>
</dbReference>
<evidence type="ECO:0000256" key="7">
    <source>
        <dbReference type="ARBA" id="ARBA00023117"/>
    </source>
</evidence>
<dbReference type="Pfam" id="PF00439">
    <property type="entry name" value="Bromodomain"/>
    <property type="match status" value="1"/>
</dbReference>
<evidence type="ECO:0000256" key="10">
    <source>
        <dbReference type="ARBA" id="ARBA00023242"/>
    </source>
</evidence>
<dbReference type="InParanoid" id="A2DQE6"/>
<dbReference type="InterPro" id="IPR001487">
    <property type="entry name" value="Bromodomain"/>
</dbReference>
<dbReference type="GO" id="GO:0000123">
    <property type="term" value="C:histone acetyltransferase complex"/>
    <property type="evidence" value="ECO:0000318"/>
    <property type="project" value="GO_Central"/>
</dbReference>